<dbReference type="EMBL" id="VEWK01000019">
    <property type="protein sequence ID" value="TNV08906.1"/>
    <property type="molecule type" value="Genomic_DNA"/>
</dbReference>
<name>A0A5C5CDQ7_9HYPH</name>
<evidence type="ECO:0000313" key="5">
    <source>
        <dbReference type="Proteomes" id="UP000553980"/>
    </source>
</evidence>
<dbReference type="InterPro" id="IPR000157">
    <property type="entry name" value="TIR_dom"/>
</dbReference>
<dbReference type="SUPFAM" id="SSF52200">
    <property type="entry name" value="Toll/Interleukin receptor TIR domain"/>
    <property type="match status" value="1"/>
</dbReference>
<evidence type="ECO:0000259" key="1">
    <source>
        <dbReference type="Pfam" id="PF13676"/>
    </source>
</evidence>
<reference evidence="3 4" key="1">
    <citation type="journal article" date="2011" name="Int. J. Syst. Evol. Microbiol.">
        <title>Ochrobactrum pecoris sp. nov., isolated from farm animals.</title>
        <authorList>
            <person name="Kampfer P."/>
            <person name="Huber B."/>
            <person name="Busse H.J."/>
            <person name="Scholz H.C."/>
            <person name="Tomaso H."/>
            <person name="Hotzel H."/>
            <person name="Melzer F."/>
        </authorList>
    </citation>
    <scope>NUCLEOTIDE SEQUENCE [LARGE SCALE GENOMIC DNA]</scope>
    <source>
        <strain evidence="3 4">08RB2639</strain>
    </source>
</reference>
<dbReference type="AlphaFoldDB" id="A0A5C5CDQ7"/>
<dbReference type="RefSeq" id="WP_140023020.1">
    <property type="nucleotide sequence ID" value="NZ_JACIEX010000018.1"/>
</dbReference>
<reference evidence="3" key="2">
    <citation type="submission" date="2019-06" db="EMBL/GenBank/DDBJ databases">
        <authorList>
            <person name="Hu M."/>
        </authorList>
    </citation>
    <scope>NUCLEOTIDE SEQUENCE</scope>
    <source>
        <strain evidence="3">08RB2639</strain>
    </source>
</reference>
<feature type="domain" description="TIR" evidence="1">
    <location>
        <begin position="14"/>
        <end position="126"/>
    </location>
</feature>
<evidence type="ECO:0000313" key="2">
    <source>
        <dbReference type="EMBL" id="MBB4096083.1"/>
    </source>
</evidence>
<dbReference type="Gene3D" id="3.40.50.10140">
    <property type="entry name" value="Toll/interleukin-1 receptor homology (TIR) domain"/>
    <property type="match status" value="1"/>
</dbReference>
<dbReference type="InterPro" id="IPR035897">
    <property type="entry name" value="Toll_tir_struct_dom_sf"/>
</dbReference>
<sequence>MSSEMAGSWGGRMIFLSHNHQDKQIVEQFAIPLLEALGQDQVFYDSWSIQPGDGIIERMNAGLSEATLFLFFVSKNSLASRMVEMEWQNALMAKAKGQLRFVPIRVDPSPIPAILQQTSFLDLFNNGLDVTRRQVLDIAKGNNIFQPSVSGFSNIVGTYTIAGDDLTITMNAVHFLEPACEFGFVTTSPLDDFFCRVVGAPSFIETPFEGGNTPDGIANMMAIKSGSPLVPGFPFRVRVTPKKGKQVMIDKVLHRESENYWKPVLLTEG</sequence>
<dbReference type="Proteomes" id="UP000313390">
    <property type="component" value="Unassembled WGS sequence"/>
</dbReference>
<gene>
    <name evidence="3" type="ORF">FIB18_22745</name>
    <name evidence="2" type="ORF">GGQ79_004637</name>
</gene>
<keyword evidence="3" id="KW-0675">Receptor</keyword>
<protein>
    <submittedName>
        <fullName evidence="3">Toll/interleukin-1 receptor domain-containing protein</fullName>
    </submittedName>
</protein>
<proteinExistence type="predicted"/>
<dbReference type="GO" id="GO:0007165">
    <property type="term" value="P:signal transduction"/>
    <property type="evidence" value="ECO:0007669"/>
    <property type="project" value="InterPro"/>
</dbReference>
<dbReference type="Pfam" id="PF13676">
    <property type="entry name" value="TIR_2"/>
    <property type="match status" value="1"/>
</dbReference>
<comment type="caution">
    <text evidence="3">The sequence shown here is derived from an EMBL/GenBank/DDBJ whole genome shotgun (WGS) entry which is preliminary data.</text>
</comment>
<reference evidence="2 5" key="3">
    <citation type="submission" date="2020-08" db="EMBL/GenBank/DDBJ databases">
        <title>Genomic Encyclopedia of Type Strains, Phase IV (KMG-IV): sequencing the most valuable type-strain genomes for metagenomic binning, comparative biology and taxonomic classification.</title>
        <authorList>
            <person name="Goeker M."/>
        </authorList>
    </citation>
    <scope>NUCLEOTIDE SEQUENCE [LARGE SCALE GENOMIC DNA]</scope>
    <source>
        <strain evidence="2 5">DSM 23868</strain>
    </source>
</reference>
<accession>A0A5C5CDQ7</accession>
<dbReference type="Proteomes" id="UP000553980">
    <property type="component" value="Unassembled WGS sequence"/>
</dbReference>
<dbReference type="EMBL" id="JACIEX010000018">
    <property type="protein sequence ID" value="MBB4096083.1"/>
    <property type="molecule type" value="Genomic_DNA"/>
</dbReference>
<evidence type="ECO:0000313" key="4">
    <source>
        <dbReference type="Proteomes" id="UP000313390"/>
    </source>
</evidence>
<evidence type="ECO:0000313" key="3">
    <source>
        <dbReference type="EMBL" id="TNV08906.1"/>
    </source>
</evidence>
<organism evidence="3 4">
    <name type="scientific">Brucella pecoris</name>
    <dbReference type="NCBI Taxonomy" id="867683"/>
    <lineage>
        <taxon>Bacteria</taxon>
        <taxon>Pseudomonadati</taxon>
        <taxon>Pseudomonadota</taxon>
        <taxon>Alphaproteobacteria</taxon>
        <taxon>Hyphomicrobiales</taxon>
        <taxon>Brucellaceae</taxon>
        <taxon>Brucella/Ochrobactrum group</taxon>
        <taxon>Brucella</taxon>
    </lineage>
</organism>
<keyword evidence="5" id="KW-1185">Reference proteome</keyword>